<name>A0A089LR76_9BACL</name>
<gene>
    <name evidence="4" type="ORF">PSTEL_05265</name>
</gene>
<dbReference type="PANTHER" id="PTHR43308">
    <property type="entry name" value="OUTER MEMBRANE PROTEIN ALPHA-RELATED"/>
    <property type="match status" value="1"/>
</dbReference>
<dbReference type="PROSITE" id="PS51272">
    <property type="entry name" value="SLH"/>
    <property type="match status" value="3"/>
</dbReference>
<sequence>MKFPQIGRLLLAAVCALGSVSAGGTITGTAVAAGADPGRTDYSVSGERVIWMEPDSAGVKQVHALDRNSGASLTLTTNSSAKDAPAVGGLVVVWADKGNEQDSSLNWDIYSFDLEKGTRTKLNKQPGQYGNPTTDGVGVVWYERSNYGSMMYHDLASGVEADLGEGRFPELADGKVVYKNARDGGLSLLDLSSGVTRPLISLGGANYVDWFVFNGSHVLLKQKNGSSQSKFVLLSINDLTAEPVDLTEMKAAGAQYAFMSIGDGEAVFQDESGGASVLKQVNLSTYQVTTLPALPAGSKLIGISGNKLLYSTSDNSIEAIALEGTGTDPGTGTGTNSGTGTGTNSGTGSSAGGSAPVVTGAKDSQTIGAAGGTLTAADGWARLEISAGTFPDNTAVSLAQAELESQKPVDQDGRKLQKAGSIWQVQAGAPFQLPALLAIRYPKEEPWTSSREKLGIYQYDSTAGVWTYIGGVTAAEEDYVRAKITASGLYAVMLRDVEFPDMANHWARQEVEVLAARGIVNGMNGVSYAPKGTLTRAQFTKLLAAALQLKLLRPDAPTFRDVSSANWSYGWVEAAASAGIVTGDAGLFRGDDPLTREQMMTMLMRAITASYGSAKVTSDAKKVETELAAFKDSGSISSWARESVAGAVELKLVQGSNQMLHPAQSSTRAEAAVLIYKLLAQLKLL</sequence>
<dbReference type="HOGENOM" id="CLU_404831_0_0_9"/>
<evidence type="ECO:0000313" key="4">
    <source>
        <dbReference type="EMBL" id="AIQ62600.1"/>
    </source>
</evidence>
<feature type="domain" description="SLH" evidence="3">
    <location>
        <begin position="627"/>
        <end position="685"/>
    </location>
</feature>
<dbReference type="SUPFAM" id="SSF69304">
    <property type="entry name" value="Tricorn protease N-terminal domain"/>
    <property type="match status" value="1"/>
</dbReference>
<dbReference type="AlphaFoldDB" id="A0A089LR76"/>
<organism evidence="4 5">
    <name type="scientific">Paenibacillus stellifer</name>
    <dbReference type="NCBI Taxonomy" id="169760"/>
    <lineage>
        <taxon>Bacteria</taxon>
        <taxon>Bacillati</taxon>
        <taxon>Bacillota</taxon>
        <taxon>Bacilli</taxon>
        <taxon>Bacillales</taxon>
        <taxon>Paenibacillaceae</taxon>
        <taxon>Paenibacillus</taxon>
    </lineage>
</organism>
<dbReference type="Pfam" id="PF00395">
    <property type="entry name" value="SLH"/>
    <property type="match status" value="3"/>
</dbReference>
<feature type="chain" id="PRO_5038871653" description="SLH domain-containing protein" evidence="2">
    <location>
        <begin position="25"/>
        <end position="685"/>
    </location>
</feature>
<evidence type="ECO:0000256" key="1">
    <source>
        <dbReference type="SAM" id="MobiDB-lite"/>
    </source>
</evidence>
<feature type="signal peptide" evidence="2">
    <location>
        <begin position="1"/>
        <end position="24"/>
    </location>
</feature>
<feature type="domain" description="SLH" evidence="3">
    <location>
        <begin position="494"/>
        <end position="554"/>
    </location>
</feature>
<dbReference type="EMBL" id="CP009286">
    <property type="protein sequence ID" value="AIQ62600.1"/>
    <property type="molecule type" value="Genomic_DNA"/>
</dbReference>
<dbReference type="PANTHER" id="PTHR43308:SF5">
    <property type="entry name" value="S-LAYER PROTEIN _ PEPTIDOGLYCAN ENDO-BETA-N-ACETYLGLUCOSAMINIDASE"/>
    <property type="match status" value="1"/>
</dbReference>
<keyword evidence="2" id="KW-0732">Signal</keyword>
<feature type="domain" description="SLH" evidence="3">
    <location>
        <begin position="555"/>
        <end position="617"/>
    </location>
</feature>
<reference evidence="4 5" key="1">
    <citation type="submission" date="2014-08" db="EMBL/GenBank/DDBJ databases">
        <title>Comparative genomics of the Paenibacillus odorifer group.</title>
        <authorList>
            <person name="den Bakker H.C."/>
            <person name="Tsai Y.-C."/>
            <person name="Martin N."/>
            <person name="Korlach J."/>
            <person name="Wiedmann M."/>
        </authorList>
    </citation>
    <scope>NUCLEOTIDE SEQUENCE [LARGE SCALE GENOMIC DNA]</scope>
    <source>
        <strain evidence="4 5">DSM 14472</strain>
    </source>
</reference>
<keyword evidence="5" id="KW-1185">Reference proteome</keyword>
<dbReference type="STRING" id="169760.PSTEL_05265"/>
<feature type="compositionally biased region" description="Gly residues" evidence="1">
    <location>
        <begin position="327"/>
        <end position="351"/>
    </location>
</feature>
<protein>
    <recommendedName>
        <fullName evidence="3">SLH domain-containing protein</fullName>
    </recommendedName>
</protein>
<dbReference type="InterPro" id="IPR051465">
    <property type="entry name" value="Cell_Envelope_Struct_Comp"/>
</dbReference>
<accession>A0A089LR76</accession>
<feature type="region of interest" description="Disordered" evidence="1">
    <location>
        <begin position="322"/>
        <end position="356"/>
    </location>
</feature>
<evidence type="ECO:0000256" key="2">
    <source>
        <dbReference type="SAM" id="SignalP"/>
    </source>
</evidence>
<dbReference type="KEGG" id="pste:PSTEL_05265"/>
<evidence type="ECO:0000313" key="5">
    <source>
        <dbReference type="Proteomes" id="UP000029507"/>
    </source>
</evidence>
<dbReference type="Proteomes" id="UP000029507">
    <property type="component" value="Chromosome"/>
</dbReference>
<dbReference type="InterPro" id="IPR001119">
    <property type="entry name" value="SLH_dom"/>
</dbReference>
<evidence type="ECO:0000259" key="3">
    <source>
        <dbReference type="PROSITE" id="PS51272"/>
    </source>
</evidence>
<proteinExistence type="predicted"/>